<organism evidence="1 2">
    <name type="scientific">Microvirga alba</name>
    <dbReference type="NCBI Taxonomy" id="2791025"/>
    <lineage>
        <taxon>Bacteria</taxon>
        <taxon>Pseudomonadati</taxon>
        <taxon>Pseudomonadota</taxon>
        <taxon>Alphaproteobacteria</taxon>
        <taxon>Hyphomicrobiales</taxon>
        <taxon>Methylobacteriaceae</taxon>
        <taxon>Microvirga</taxon>
    </lineage>
</organism>
<sequence length="100" mass="10727">MRWTFEAPAPILANVVATAGEVVLTADLMGTSVRWSGGVISYQFDDKQMIAAVSGPSSVFFGGSVTTNLTVLPSPERPRARRLPGHRLVSFRPSARIRAA</sequence>
<name>A0A931BSE2_9HYPH</name>
<reference evidence="1" key="1">
    <citation type="submission" date="2020-11" db="EMBL/GenBank/DDBJ databases">
        <authorList>
            <person name="Kim M.K."/>
        </authorList>
    </citation>
    <scope>NUCLEOTIDE SEQUENCE</scope>
    <source>
        <strain evidence="1">BT350</strain>
    </source>
</reference>
<comment type="caution">
    <text evidence="1">The sequence shown here is derived from an EMBL/GenBank/DDBJ whole genome shotgun (WGS) entry which is preliminary data.</text>
</comment>
<dbReference type="RefSeq" id="WP_196272833.1">
    <property type="nucleotide sequence ID" value="NZ_JADQDO010000008.1"/>
</dbReference>
<evidence type="ECO:0000313" key="1">
    <source>
        <dbReference type="EMBL" id="MBF9234849.1"/>
    </source>
</evidence>
<dbReference type="EMBL" id="JADQDO010000008">
    <property type="protein sequence ID" value="MBF9234849.1"/>
    <property type="molecule type" value="Genomic_DNA"/>
</dbReference>
<dbReference type="AlphaFoldDB" id="A0A931BSE2"/>
<dbReference type="Proteomes" id="UP000599312">
    <property type="component" value="Unassembled WGS sequence"/>
</dbReference>
<protein>
    <submittedName>
        <fullName evidence="1">Uncharacterized protein</fullName>
    </submittedName>
</protein>
<dbReference type="Gene3D" id="2.140.10.10">
    <property type="entry name" value="Quinoprotein alcohol dehydrogenase-like superfamily"/>
    <property type="match status" value="1"/>
</dbReference>
<gene>
    <name evidence="1" type="ORF">I2H38_15855</name>
</gene>
<accession>A0A931BSE2</accession>
<evidence type="ECO:0000313" key="2">
    <source>
        <dbReference type="Proteomes" id="UP000599312"/>
    </source>
</evidence>
<proteinExistence type="predicted"/>
<keyword evidence="2" id="KW-1185">Reference proteome</keyword>